<dbReference type="GO" id="GO:0016682">
    <property type="term" value="F:oxidoreductase activity, acting on diphenols and related substances as donors, oxygen as acceptor"/>
    <property type="evidence" value="ECO:0007669"/>
    <property type="project" value="TreeGrafter"/>
</dbReference>
<keyword evidence="5 12" id="KW-0349">Heme</keyword>
<feature type="transmembrane region" description="Helical" evidence="12">
    <location>
        <begin position="70"/>
        <end position="93"/>
    </location>
</feature>
<dbReference type="OrthoDB" id="9807042at2"/>
<evidence type="ECO:0000256" key="8">
    <source>
        <dbReference type="ARBA" id="ARBA00022982"/>
    </source>
</evidence>
<dbReference type="GO" id="GO:0020037">
    <property type="term" value="F:heme binding"/>
    <property type="evidence" value="ECO:0007669"/>
    <property type="project" value="TreeGrafter"/>
</dbReference>
<comment type="subcellular location">
    <subcellularLocation>
        <location evidence="1">Cell membrane</location>
        <topology evidence="1">Multi-pass membrane protein</topology>
    </subcellularLocation>
</comment>
<evidence type="ECO:0000256" key="11">
    <source>
        <dbReference type="ARBA" id="ARBA00023136"/>
    </source>
</evidence>
<keyword evidence="8 12" id="KW-0249">Electron transport</keyword>
<evidence type="ECO:0000256" key="1">
    <source>
        <dbReference type="ARBA" id="ARBA00004651"/>
    </source>
</evidence>
<dbReference type="GO" id="GO:0046872">
    <property type="term" value="F:metal ion binding"/>
    <property type="evidence" value="ECO:0007669"/>
    <property type="project" value="UniProtKB-UniRule"/>
</dbReference>
<keyword evidence="4 12" id="KW-1003">Cell membrane</keyword>
<evidence type="ECO:0000256" key="6">
    <source>
        <dbReference type="ARBA" id="ARBA00022692"/>
    </source>
</evidence>
<feature type="transmembrane region" description="Helical" evidence="12">
    <location>
        <begin position="330"/>
        <end position="352"/>
    </location>
</feature>
<evidence type="ECO:0000256" key="3">
    <source>
        <dbReference type="ARBA" id="ARBA00022448"/>
    </source>
</evidence>
<dbReference type="AlphaFoldDB" id="A0A2T0MT39"/>
<dbReference type="PANTHER" id="PTHR30365:SF14">
    <property type="entry name" value="CYTOCHROME BD MENAQUINOL OXIDASE SUBUNIT I-RELATED"/>
    <property type="match status" value="1"/>
</dbReference>
<evidence type="ECO:0000256" key="2">
    <source>
        <dbReference type="ARBA" id="ARBA00009819"/>
    </source>
</evidence>
<keyword evidence="7 12" id="KW-0479">Metal-binding</keyword>
<keyword evidence="3 12" id="KW-0813">Transport</keyword>
<feature type="transmembrane region" description="Helical" evidence="12">
    <location>
        <begin position="28"/>
        <end position="50"/>
    </location>
</feature>
<evidence type="ECO:0000313" key="14">
    <source>
        <dbReference type="Proteomes" id="UP000238312"/>
    </source>
</evidence>
<keyword evidence="14" id="KW-1185">Reference proteome</keyword>
<name>A0A2T0MT39_9ACTN</name>
<gene>
    <name evidence="13" type="ORF">B0I32_114119</name>
</gene>
<dbReference type="GO" id="GO:0009055">
    <property type="term" value="F:electron transfer activity"/>
    <property type="evidence" value="ECO:0007669"/>
    <property type="project" value="UniProtKB-UniRule"/>
</dbReference>
<keyword evidence="6 12" id="KW-0812">Transmembrane</keyword>
<dbReference type="Proteomes" id="UP000238312">
    <property type="component" value="Unassembled WGS sequence"/>
</dbReference>
<feature type="transmembrane region" description="Helical" evidence="12">
    <location>
        <begin position="228"/>
        <end position="247"/>
    </location>
</feature>
<dbReference type="PIRSF" id="PIRSF006446">
    <property type="entry name" value="Cyt_quinol_oxidase_1"/>
    <property type="match status" value="1"/>
</dbReference>
<comment type="caution">
    <text evidence="13">The sequence shown here is derived from an EMBL/GenBank/DDBJ whole genome shotgun (WGS) entry which is preliminary data.</text>
</comment>
<evidence type="ECO:0000256" key="12">
    <source>
        <dbReference type="PIRNR" id="PIRNR006446"/>
    </source>
</evidence>
<evidence type="ECO:0000256" key="10">
    <source>
        <dbReference type="ARBA" id="ARBA00023004"/>
    </source>
</evidence>
<keyword evidence="10 12" id="KW-0408">Iron</keyword>
<keyword evidence="11 12" id="KW-0472">Membrane</keyword>
<reference evidence="13 14" key="1">
    <citation type="submission" date="2018-03" db="EMBL/GenBank/DDBJ databases">
        <title>Genomic Encyclopedia of Type Strains, Phase III (KMG-III): the genomes of soil and plant-associated and newly described type strains.</title>
        <authorList>
            <person name="Whitman W."/>
        </authorList>
    </citation>
    <scope>NUCLEOTIDE SEQUENCE [LARGE SCALE GENOMIC DNA]</scope>
    <source>
        <strain evidence="13 14">CGMCC 4.7104</strain>
    </source>
</reference>
<dbReference type="RefSeq" id="WP_106245613.1">
    <property type="nucleotide sequence ID" value="NZ_PVNG01000014.1"/>
</dbReference>
<feature type="transmembrane region" description="Helical" evidence="12">
    <location>
        <begin position="105"/>
        <end position="126"/>
    </location>
</feature>
<feature type="transmembrane region" description="Helical" evidence="12">
    <location>
        <begin position="138"/>
        <end position="156"/>
    </location>
</feature>
<feature type="transmembrane region" description="Helical" evidence="12">
    <location>
        <begin position="364"/>
        <end position="385"/>
    </location>
</feature>
<accession>A0A2T0MT39</accession>
<dbReference type="GO" id="GO:0005886">
    <property type="term" value="C:plasma membrane"/>
    <property type="evidence" value="ECO:0007669"/>
    <property type="project" value="UniProtKB-SubCell"/>
</dbReference>
<evidence type="ECO:0000256" key="7">
    <source>
        <dbReference type="ARBA" id="ARBA00022723"/>
    </source>
</evidence>
<evidence type="ECO:0000313" key="13">
    <source>
        <dbReference type="EMBL" id="PRX61750.1"/>
    </source>
</evidence>
<evidence type="ECO:0000256" key="9">
    <source>
        <dbReference type="ARBA" id="ARBA00022989"/>
    </source>
</evidence>
<evidence type="ECO:0000256" key="5">
    <source>
        <dbReference type="ARBA" id="ARBA00022617"/>
    </source>
</evidence>
<dbReference type="InterPro" id="IPR002585">
    <property type="entry name" value="Cyt-d_ubiquinol_oxidase_su_1"/>
</dbReference>
<evidence type="ECO:0000256" key="4">
    <source>
        <dbReference type="ARBA" id="ARBA00022475"/>
    </source>
</evidence>
<dbReference type="GO" id="GO:0019646">
    <property type="term" value="P:aerobic electron transport chain"/>
    <property type="evidence" value="ECO:0007669"/>
    <property type="project" value="InterPro"/>
</dbReference>
<feature type="transmembrane region" description="Helical" evidence="12">
    <location>
        <begin position="195"/>
        <end position="216"/>
    </location>
</feature>
<proteinExistence type="inferred from homology"/>
<dbReference type="EMBL" id="PVNG01000014">
    <property type="protein sequence ID" value="PRX61750.1"/>
    <property type="molecule type" value="Genomic_DNA"/>
</dbReference>
<sequence length="447" mass="49403">MITAVAGAFAAADQEYLFEARQMQALSFIVHIPLVCFGIAFPAMVLFCEWRWLRTGDALYRTLARRWAKVMLALFAIGVVTGTILSFELGLLWPGFMASFGNVFGLGFTMEGFSFFIEAIFIAIYVYGWDRLRPRTHFLMGIPVVAAGITGSWFVISVNGWMNHPGGFALRDGRAVEARPWSALFANEFFWHEFVHMYFAGYIVAGFLIAVPYAWSFLRGRWSRYHRTALTVGLSAAAVAAPLQIVIGDWAAREIARHQPVKLAALEGLGKTTRGASEHLLGWYNGAEVVYGIEIPRLLSLLAFHDPDATVAGLNTVPVQDIPPVNVVRLAFQSMVGIGTLLALLGLVFLYVRLRHKRLPGSRWFYRAVVAAGPLSVVALLAGWVTTEVGRQPWIVYGVMRTGQAVTGASGIPIGYGTLIVVYLGLAGGVWWLLHRFSRVPLEEHHD</sequence>
<dbReference type="PANTHER" id="PTHR30365">
    <property type="entry name" value="CYTOCHROME D UBIQUINOL OXIDASE"/>
    <property type="match status" value="1"/>
</dbReference>
<comment type="similarity">
    <text evidence="2 12">Belongs to the cytochrome ubiquinol oxidase subunit 1 family.</text>
</comment>
<protein>
    <submittedName>
        <fullName evidence="13">Cytochrome bd-I ubiquinol oxidase subunit 1 apoprotein</fullName>
    </submittedName>
</protein>
<organism evidence="13 14">
    <name type="scientific">Nonomuraea fuscirosea</name>
    <dbReference type="NCBI Taxonomy" id="1291556"/>
    <lineage>
        <taxon>Bacteria</taxon>
        <taxon>Bacillati</taxon>
        <taxon>Actinomycetota</taxon>
        <taxon>Actinomycetes</taxon>
        <taxon>Streptosporangiales</taxon>
        <taxon>Streptosporangiaceae</taxon>
        <taxon>Nonomuraea</taxon>
    </lineage>
</organism>
<keyword evidence="9 12" id="KW-1133">Transmembrane helix</keyword>
<dbReference type="Pfam" id="PF01654">
    <property type="entry name" value="Cyt_bd_oxida_I"/>
    <property type="match status" value="1"/>
</dbReference>
<feature type="transmembrane region" description="Helical" evidence="12">
    <location>
        <begin position="414"/>
        <end position="434"/>
    </location>
</feature>
<dbReference type="GO" id="GO:0070069">
    <property type="term" value="C:cytochrome complex"/>
    <property type="evidence" value="ECO:0007669"/>
    <property type="project" value="UniProtKB-UniRule"/>
</dbReference>